<organism evidence="2 3">
    <name type="scientific">Wickerhamomyces pijperi</name>
    <name type="common">Yeast</name>
    <name type="synonym">Pichia pijperi</name>
    <dbReference type="NCBI Taxonomy" id="599730"/>
    <lineage>
        <taxon>Eukaryota</taxon>
        <taxon>Fungi</taxon>
        <taxon>Dikarya</taxon>
        <taxon>Ascomycota</taxon>
        <taxon>Saccharomycotina</taxon>
        <taxon>Saccharomycetes</taxon>
        <taxon>Phaffomycetales</taxon>
        <taxon>Wickerhamomycetaceae</taxon>
        <taxon>Wickerhamomyces</taxon>
    </lineage>
</organism>
<dbReference type="SUPFAM" id="SSF50182">
    <property type="entry name" value="Sm-like ribonucleoproteins"/>
    <property type="match status" value="1"/>
</dbReference>
<name>A0A9P8TDR8_WICPI</name>
<dbReference type="GO" id="GO:0003723">
    <property type="term" value="F:RNA binding"/>
    <property type="evidence" value="ECO:0007669"/>
    <property type="project" value="InterPro"/>
</dbReference>
<comment type="caution">
    <text evidence="2">The sequence shown here is derived from an EMBL/GenBank/DDBJ whole genome shotgun (WGS) entry which is preliminary data.</text>
</comment>
<reference evidence="2" key="1">
    <citation type="journal article" date="2021" name="Open Biol.">
        <title>Shared evolutionary footprints suggest mitochondrial oxidative damage underlies multiple complex I losses in fungi.</title>
        <authorList>
            <person name="Schikora-Tamarit M.A."/>
            <person name="Marcet-Houben M."/>
            <person name="Nosek J."/>
            <person name="Gabaldon T."/>
        </authorList>
    </citation>
    <scope>NUCLEOTIDE SEQUENCE</scope>
    <source>
        <strain evidence="2">CBS2887</strain>
    </source>
</reference>
<reference evidence="2" key="2">
    <citation type="submission" date="2021-01" db="EMBL/GenBank/DDBJ databases">
        <authorList>
            <person name="Schikora-Tamarit M.A."/>
        </authorList>
    </citation>
    <scope>NUCLEOTIDE SEQUENCE</scope>
    <source>
        <strain evidence="2">CBS2887</strain>
    </source>
</reference>
<proteinExistence type="predicted"/>
<sequence length="96" mass="10649">MQGIESLIPSDLIGAQLTIKLNTKPENREVKGILLALDNKPNLLLQNVLEITKDDDGNVVRQRDIGMVSVPFTTIDTVSASDVELETMVRYRSQVI</sequence>
<evidence type="ECO:0000313" key="2">
    <source>
        <dbReference type="EMBL" id="KAH3675783.1"/>
    </source>
</evidence>
<dbReference type="InterPro" id="IPR047575">
    <property type="entry name" value="Sm"/>
</dbReference>
<keyword evidence="3" id="KW-1185">Reference proteome</keyword>
<evidence type="ECO:0000313" key="3">
    <source>
        <dbReference type="Proteomes" id="UP000774326"/>
    </source>
</evidence>
<dbReference type="InterPro" id="IPR001163">
    <property type="entry name" value="Sm_dom_euk/arc"/>
</dbReference>
<dbReference type="AlphaFoldDB" id="A0A9P8TDR8"/>
<dbReference type="SMART" id="SM00651">
    <property type="entry name" value="Sm"/>
    <property type="match status" value="1"/>
</dbReference>
<gene>
    <name evidence="2" type="ORF">WICPIJ_009236</name>
</gene>
<feature type="domain" description="Sm" evidence="1">
    <location>
        <begin position="4"/>
        <end position="84"/>
    </location>
</feature>
<dbReference type="EMBL" id="JAEUBG010005348">
    <property type="protein sequence ID" value="KAH3675783.1"/>
    <property type="molecule type" value="Genomic_DNA"/>
</dbReference>
<accession>A0A9P8TDR8</accession>
<protein>
    <recommendedName>
        <fullName evidence="1">Sm domain-containing protein</fullName>
    </recommendedName>
</protein>
<dbReference type="PROSITE" id="PS52002">
    <property type="entry name" value="SM"/>
    <property type="match status" value="1"/>
</dbReference>
<dbReference type="Proteomes" id="UP000774326">
    <property type="component" value="Unassembled WGS sequence"/>
</dbReference>
<dbReference type="Gene3D" id="2.30.30.100">
    <property type="match status" value="1"/>
</dbReference>
<dbReference type="GO" id="GO:0032991">
    <property type="term" value="C:protein-containing complex"/>
    <property type="evidence" value="ECO:0007669"/>
    <property type="project" value="UniProtKB-ARBA"/>
</dbReference>
<evidence type="ECO:0000259" key="1">
    <source>
        <dbReference type="PROSITE" id="PS52002"/>
    </source>
</evidence>
<dbReference type="Pfam" id="PF01423">
    <property type="entry name" value="LSM"/>
    <property type="match status" value="1"/>
</dbReference>
<dbReference type="InterPro" id="IPR010920">
    <property type="entry name" value="LSM_dom_sf"/>
</dbReference>